<dbReference type="Proteomes" id="UP000219356">
    <property type="component" value="Unassembled WGS sequence"/>
</dbReference>
<dbReference type="SUPFAM" id="SSF55166">
    <property type="entry name" value="Hedgehog/DD-peptidase"/>
    <property type="match status" value="1"/>
</dbReference>
<dbReference type="InterPro" id="IPR036365">
    <property type="entry name" value="PGBD-like_sf"/>
</dbReference>
<dbReference type="OrthoDB" id="9799970at2"/>
<reference evidence="4" key="1">
    <citation type="submission" date="2017-09" db="EMBL/GenBank/DDBJ databases">
        <authorList>
            <person name="Varghese N."/>
            <person name="Submissions S."/>
        </authorList>
    </citation>
    <scope>NUCLEOTIDE SEQUENCE [LARGE SCALE GENOMIC DNA]</scope>
    <source>
        <strain evidence="4">CGMCC 1.8913</strain>
    </source>
</reference>
<dbReference type="InterPro" id="IPR036366">
    <property type="entry name" value="PGBDSf"/>
</dbReference>
<dbReference type="CDD" id="cd14845">
    <property type="entry name" value="L-Ala-D-Glu_peptidase_like"/>
    <property type="match status" value="1"/>
</dbReference>
<dbReference type="Pfam" id="PF01471">
    <property type="entry name" value="PG_binding_1"/>
    <property type="match status" value="1"/>
</dbReference>
<name>A0A285P3U9_9BACI</name>
<sequence length="306" mass="33248">MGRVSLNTLLQRSEKNMGSGMNPIVKKSALELVRRAYAEGINAQISHGMRTYAQQNALYAQGRTKKGAVVTNARGGYSNHNFGLAVDYFLTNNEGTTAIWDVDKKWRRVAAIGKSLGFSWGGDWTSFKDYPHLEMTGGLSTAQLRAGKRPNLVDKTGTKTAAATPTKVSSATASSGGSSYIKEAQKYANSRDYPTKAKFTKLTVDGYKGPKTMNALLRIYQYYAKVAIDGIFGRNSKAAGSIQSRKKHTPGWTRLIQSLLNVHGHKLAVDGIFGSGTEAALKSFQRSKGIAVDGIAGPNTYEKFFK</sequence>
<dbReference type="InterPro" id="IPR002477">
    <property type="entry name" value="Peptidoglycan-bd-like"/>
</dbReference>
<dbReference type="Pfam" id="PF13539">
    <property type="entry name" value="Peptidase_M15_4"/>
    <property type="match status" value="1"/>
</dbReference>
<dbReference type="SUPFAM" id="SSF47090">
    <property type="entry name" value="PGBD-like"/>
    <property type="match status" value="1"/>
</dbReference>
<evidence type="ECO:0000259" key="2">
    <source>
        <dbReference type="Pfam" id="PF13539"/>
    </source>
</evidence>
<evidence type="ECO:0000259" key="1">
    <source>
        <dbReference type="Pfam" id="PF01471"/>
    </source>
</evidence>
<dbReference type="GO" id="GO:0008233">
    <property type="term" value="F:peptidase activity"/>
    <property type="evidence" value="ECO:0007669"/>
    <property type="project" value="InterPro"/>
</dbReference>
<dbReference type="EMBL" id="OBEK01000003">
    <property type="protein sequence ID" value="SNZ14541.1"/>
    <property type="molecule type" value="Genomic_DNA"/>
</dbReference>
<protein>
    <submittedName>
        <fullName evidence="3">Peptidoglycan L-alanyl-D-glutamate endopeptidase CwlK</fullName>
    </submittedName>
</protein>
<feature type="domain" description="Peptidase M15C" evidence="2">
    <location>
        <begin position="73"/>
        <end position="135"/>
    </location>
</feature>
<dbReference type="AlphaFoldDB" id="A0A285P3U9"/>
<evidence type="ECO:0000313" key="4">
    <source>
        <dbReference type="Proteomes" id="UP000219356"/>
    </source>
</evidence>
<dbReference type="Gene3D" id="3.30.1380.10">
    <property type="match status" value="1"/>
</dbReference>
<feature type="domain" description="Peptidoglycan binding-like" evidence="1">
    <location>
        <begin position="254"/>
        <end position="303"/>
    </location>
</feature>
<dbReference type="InterPro" id="IPR039561">
    <property type="entry name" value="Peptidase_M15C"/>
</dbReference>
<proteinExistence type="predicted"/>
<evidence type="ECO:0000313" key="3">
    <source>
        <dbReference type="EMBL" id="SNZ14541.1"/>
    </source>
</evidence>
<dbReference type="RefSeq" id="WP_097042528.1">
    <property type="nucleotide sequence ID" value="NZ_OBEK01000003.1"/>
</dbReference>
<dbReference type="Gene3D" id="1.10.101.10">
    <property type="entry name" value="PGBD-like superfamily/PGBD"/>
    <property type="match status" value="1"/>
</dbReference>
<keyword evidence="4" id="KW-1185">Reference proteome</keyword>
<gene>
    <name evidence="3" type="ORF">SAMN05421503_2463</name>
</gene>
<accession>A0A285P3U9</accession>
<dbReference type="InterPro" id="IPR009045">
    <property type="entry name" value="Zn_M74/Hedgehog-like"/>
</dbReference>
<organism evidence="3 4">
    <name type="scientific">Terribacillus aidingensis</name>
    <dbReference type="NCBI Taxonomy" id="586416"/>
    <lineage>
        <taxon>Bacteria</taxon>
        <taxon>Bacillati</taxon>
        <taxon>Bacillota</taxon>
        <taxon>Bacilli</taxon>
        <taxon>Bacillales</taxon>
        <taxon>Bacillaceae</taxon>
        <taxon>Terribacillus</taxon>
    </lineage>
</organism>